<protein>
    <submittedName>
        <fullName evidence="2">UDP-N-acetylmuramate--alanine ligase</fullName>
    </submittedName>
</protein>
<evidence type="ECO:0000256" key="1">
    <source>
        <dbReference type="SAM" id="Phobius"/>
    </source>
</evidence>
<keyword evidence="2" id="KW-0436">Ligase</keyword>
<gene>
    <name evidence="2" type="ORF">SULPSESMR1_01940</name>
</gene>
<reference evidence="2 3" key="1">
    <citation type="submission" date="2017-07" db="EMBL/GenBank/DDBJ databases">
        <title>Genome Sequence of Sulfitobacter pseudonitzschiae Strain SMR1 Isolated from a culture of the Diatom Skeletonema marinoi.</title>
        <authorList>
            <person name="Topel M."/>
            <person name="Pinder M.I.M."/>
            <person name="Johansson O.N."/>
            <person name="Kourtchenko O."/>
            <person name="Godhe A."/>
            <person name="Clarke A.K."/>
        </authorList>
    </citation>
    <scope>NUCLEOTIDE SEQUENCE [LARGE SCALE GENOMIC DNA]</scope>
    <source>
        <strain evidence="2 3">SMR1</strain>
    </source>
</reference>
<dbReference type="STRING" id="1402135.SAMN05444149_101228"/>
<evidence type="ECO:0000313" key="2">
    <source>
        <dbReference type="EMBL" id="ASM72748.1"/>
    </source>
</evidence>
<dbReference type="AlphaFoldDB" id="A0A221K174"/>
<organism evidence="2 3">
    <name type="scientific">Pseudosulfitobacter pseudonitzschiae</name>
    <dbReference type="NCBI Taxonomy" id="1402135"/>
    <lineage>
        <taxon>Bacteria</taxon>
        <taxon>Pseudomonadati</taxon>
        <taxon>Pseudomonadota</taxon>
        <taxon>Alphaproteobacteria</taxon>
        <taxon>Rhodobacterales</taxon>
        <taxon>Roseobacteraceae</taxon>
        <taxon>Pseudosulfitobacter</taxon>
    </lineage>
</organism>
<keyword evidence="1" id="KW-0812">Transmembrane</keyword>
<feature type="transmembrane region" description="Helical" evidence="1">
    <location>
        <begin position="12"/>
        <end position="32"/>
    </location>
</feature>
<dbReference type="GO" id="GO:0016874">
    <property type="term" value="F:ligase activity"/>
    <property type="evidence" value="ECO:0007669"/>
    <property type="project" value="UniProtKB-KW"/>
</dbReference>
<keyword evidence="3" id="KW-1185">Reference proteome</keyword>
<dbReference type="KEGG" id="spse:SULPSESMR1_01940"/>
<dbReference type="Pfam" id="PF10658">
    <property type="entry name" value="DUF2484"/>
    <property type="match status" value="1"/>
</dbReference>
<proteinExistence type="predicted"/>
<name>A0A221K174_9RHOB</name>
<keyword evidence="1" id="KW-0472">Membrane</keyword>
<evidence type="ECO:0000313" key="3">
    <source>
        <dbReference type="Proteomes" id="UP000199754"/>
    </source>
</evidence>
<dbReference type="Proteomes" id="UP000199754">
    <property type="component" value="Chromosome"/>
</dbReference>
<keyword evidence="1" id="KW-1133">Transmembrane helix</keyword>
<dbReference type="EMBL" id="CP022415">
    <property type="protein sequence ID" value="ASM72748.1"/>
    <property type="molecule type" value="Genomic_DNA"/>
</dbReference>
<feature type="transmembrane region" description="Helical" evidence="1">
    <location>
        <begin position="44"/>
        <end position="77"/>
    </location>
</feature>
<accession>A0A221K174</accession>
<sequence>MGQCLAETAAKGCGVTLLWLSVAWVFVAAAVAMLPMHRQYVPGIALLIAAPVLIVTIGLQVAWWAGLLAFAAFVSMFRNPLRYFYARLRGQRTELPEE</sequence>
<dbReference type="InterPro" id="IPR018919">
    <property type="entry name" value="DUF2484"/>
</dbReference>